<dbReference type="SUPFAM" id="SSF46785">
    <property type="entry name" value="Winged helix' DNA-binding domain"/>
    <property type="match status" value="1"/>
</dbReference>
<dbReference type="PROSITE" id="PS50042">
    <property type="entry name" value="CNMP_BINDING_3"/>
    <property type="match status" value="1"/>
</dbReference>
<dbReference type="GO" id="GO:0005829">
    <property type="term" value="C:cytosol"/>
    <property type="evidence" value="ECO:0007669"/>
    <property type="project" value="TreeGrafter"/>
</dbReference>
<dbReference type="InterPro" id="IPR012318">
    <property type="entry name" value="HTH_CRP"/>
</dbReference>
<proteinExistence type="predicted"/>
<dbReference type="SUPFAM" id="SSF51206">
    <property type="entry name" value="cAMP-binding domain-like"/>
    <property type="match status" value="1"/>
</dbReference>
<keyword evidence="7" id="KW-1185">Reference proteome</keyword>
<protein>
    <recommendedName>
        <fullName evidence="8">Crp/Fnr family transcriptional regulator</fullName>
    </recommendedName>
</protein>
<dbReference type="InterPro" id="IPR018490">
    <property type="entry name" value="cNMP-bd_dom_sf"/>
</dbReference>
<dbReference type="Pfam" id="PF13545">
    <property type="entry name" value="HTH_Crp_2"/>
    <property type="match status" value="1"/>
</dbReference>
<dbReference type="KEGG" id="apre:CNX65_14535"/>
<dbReference type="InterPro" id="IPR000595">
    <property type="entry name" value="cNMP-bd_dom"/>
</dbReference>
<dbReference type="AlphaFoldDB" id="A0A290Z5S5"/>
<gene>
    <name evidence="6" type="ORF">CNX65_14535</name>
</gene>
<dbReference type="InterPro" id="IPR036388">
    <property type="entry name" value="WH-like_DNA-bd_sf"/>
</dbReference>
<dbReference type="Gene3D" id="1.10.10.10">
    <property type="entry name" value="Winged helix-like DNA-binding domain superfamily/Winged helix DNA-binding domain"/>
    <property type="match status" value="1"/>
</dbReference>
<evidence type="ECO:0000256" key="3">
    <source>
        <dbReference type="ARBA" id="ARBA00023163"/>
    </source>
</evidence>
<organism evidence="6 7">
    <name type="scientific">Actinosynnema pretiosum</name>
    <dbReference type="NCBI Taxonomy" id="42197"/>
    <lineage>
        <taxon>Bacteria</taxon>
        <taxon>Bacillati</taxon>
        <taxon>Actinomycetota</taxon>
        <taxon>Actinomycetes</taxon>
        <taxon>Pseudonocardiales</taxon>
        <taxon>Pseudonocardiaceae</taxon>
        <taxon>Actinosynnema</taxon>
    </lineage>
</organism>
<evidence type="ECO:0000313" key="6">
    <source>
        <dbReference type="EMBL" id="ATE54356.1"/>
    </source>
</evidence>
<dbReference type="EMBL" id="CP023445">
    <property type="protein sequence ID" value="ATE54356.1"/>
    <property type="molecule type" value="Genomic_DNA"/>
</dbReference>
<keyword evidence="3" id="KW-0804">Transcription</keyword>
<evidence type="ECO:0000256" key="2">
    <source>
        <dbReference type="ARBA" id="ARBA00023125"/>
    </source>
</evidence>
<evidence type="ECO:0000259" key="5">
    <source>
        <dbReference type="PROSITE" id="PS51063"/>
    </source>
</evidence>
<feature type="domain" description="HTH crp-type" evidence="5">
    <location>
        <begin position="142"/>
        <end position="214"/>
    </location>
</feature>
<keyword evidence="1" id="KW-0805">Transcription regulation</keyword>
<dbReference type="CDD" id="cd00038">
    <property type="entry name" value="CAP_ED"/>
    <property type="match status" value="1"/>
</dbReference>
<evidence type="ECO:0000256" key="1">
    <source>
        <dbReference type="ARBA" id="ARBA00023015"/>
    </source>
</evidence>
<feature type="domain" description="Cyclic nucleotide-binding" evidence="4">
    <location>
        <begin position="9"/>
        <end position="126"/>
    </location>
</feature>
<evidence type="ECO:0000313" key="7">
    <source>
        <dbReference type="Proteomes" id="UP000218505"/>
    </source>
</evidence>
<evidence type="ECO:0008006" key="8">
    <source>
        <dbReference type="Google" id="ProtNLM"/>
    </source>
</evidence>
<name>A0A290Z5S5_9PSEU</name>
<dbReference type="InterPro" id="IPR050397">
    <property type="entry name" value="Env_Response_Regulators"/>
</dbReference>
<dbReference type="InterPro" id="IPR014710">
    <property type="entry name" value="RmlC-like_jellyroll"/>
</dbReference>
<dbReference type="GO" id="GO:0003700">
    <property type="term" value="F:DNA-binding transcription factor activity"/>
    <property type="evidence" value="ECO:0007669"/>
    <property type="project" value="TreeGrafter"/>
</dbReference>
<dbReference type="PANTHER" id="PTHR24567">
    <property type="entry name" value="CRP FAMILY TRANSCRIPTIONAL REGULATORY PROTEIN"/>
    <property type="match status" value="1"/>
</dbReference>
<dbReference type="PROSITE" id="PS51063">
    <property type="entry name" value="HTH_CRP_2"/>
    <property type="match status" value="1"/>
</dbReference>
<dbReference type="Pfam" id="PF00027">
    <property type="entry name" value="cNMP_binding"/>
    <property type="match status" value="1"/>
</dbReference>
<reference evidence="6" key="1">
    <citation type="submission" date="2017-09" db="EMBL/GenBank/DDBJ databases">
        <title>Complete Genome Sequence of ansamitocin-producing Bacterium Actinosynnema pretiosum X47.</title>
        <authorList>
            <person name="Cao G."/>
            <person name="Zong G."/>
            <person name="Zhong C."/>
            <person name="Fu J."/>
        </authorList>
    </citation>
    <scope>NUCLEOTIDE SEQUENCE [LARGE SCALE GENOMIC DNA]</scope>
    <source>
        <strain evidence="6">X47</strain>
    </source>
</reference>
<dbReference type="InterPro" id="IPR036390">
    <property type="entry name" value="WH_DNA-bd_sf"/>
</dbReference>
<dbReference type="PANTHER" id="PTHR24567:SF74">
    <property type="entry name" value="HTH-TYPE TRANSCRIPTIONAL REGULATOR ARCR"/>
    <property type="match status" value="1"/>
</dbReference>
<dbReference type="SMART" id="SM00100">
    <property type="entry name" value="cNMP"/>
    <property type="match status" value="1"/>
</dbReference>
<accession>A0A290Z5S5</accession>
<dbReference type="GO" id="GO:0003677">
    <property type="term" value="F:DNA binding"/>
    <property type="evidence" value="ECO:0007669"/>
    <property type="project" value="UniProtKB-KW"/>
</dbReference>
<sequence>MVGTSAKLFWDRLTEQERGYLARAATSRTFPARARLAGEGKPDEWVMVLHSGQAEIVAGWNRKRVGLVQAGDLVGEQAALDGRPRDTSVVAVTPVRALTVEGERFHAAMVRHPRIARVLCAVLSERVRQATRVRGGASERHDDALTRVARFLLQEAESGRPGDGVSTPVHIQSQEALGSRLGLSRGSVVRAMRSLRGSSMVRTSHGRVVVEDLGALRSLVGAQVWTPTGIPAPRLT</sequence>
<evidence type="ECO:0000259" key="4">
    <source>
        <dbReference type="PROSITE" id="PS50042"/>
    </source>
</evidence>
<keyword evidence="2" id="KW-0238">DNA-binding</keyword>
<dbReference type="Gene3D" id="2.60.120.10">
    <property type="entry name" value="Jelly Rolls"/>
    <property type="match status" value="1"/>
</dbReference>
<dbReference type="Proteomes" id="UP000218505">
    <property type="component" value="Chromosome"/>
</dbReference>